<accession>A0A363P059</accession>
<sequence length="322" mass="35607">MFIVVSFLRKPISSGVCSADMKEQSKKVRLVHNPAAGDEDNDGKDELCQLIEDLGHRCTVVAKKDVVKKIDPDTDLIALAGGDGTIKMTIMALLEKKLRFKRPIAILPQGTANNIAISLGIPLDCKQAMSLWKYFKLKNFDVGMVTGLSGKPLHFIESIGFGVFPILMEKMDKKNRQDNSADDEIRIALEQLRKLALTFPAKTLKLVTATGSIEKECIMVEVMNISSIGPRLVLAADADPGDGQFDIIVVTADQRQELVAYIDGLLNKKNVIFNIEPIRASRLTMEWQGKELHIDDECKVYSGQQLKISLLDSLIEVIVKGN</sequence>
<keyword evidence="3" id="KW-1185">Reference proteome</keyword>
<gene>
    <name evidence="2" type="ORF">DCO56_05845</name>
</gene>
<protein>
    <submittedName>
        <fullName evidence="2">Diacylglycerol kinase</fullName>
    </submittedName>
</protein>
<dbReference type="AlphaFoldDB" id="A0A363P059"/>
<dbReference type="EMBL" id="QCXX01000001">
    <property type="protein sequence ID" value="PUV26462.1"/>
    <property type="molecule type" value="Genomic_DNA"/>
</dbReference>
<organism evidence="2 3">
    <name type="scientific">Sphingobacterium athyrii</name>
    <dbReference type="NCBI Taxonomy" id="2152717"/>
    <lineage>
        <taxon>Bacteria</taxon>
        <taxon>Pseudomonadati</taxon>
        <taxon>Bacteroidota</taxon>
        <taxon>Sphingobacteriia</taxon>
        <taxon>Sphingobacteriales</taxon>
        <taxon>Sphingobacteriaceae</taxon>
        <taxon>Sphingobacterium</taxon>
    </lineage>
</organism>
<keyword evidence="2" id="KW-0418">Kinase</keyword>
<dbReference type="Gene3D" id="2.60.200.40">
    <property type="match status" value="1"/>
</dbReference>
<comment type="caution">
    <text evidence="2">The sequence shown here is derived from an EMBL/GenBank/DDBJ whole genome shotgun (WGS) entry which is preliminary data.</text>
</comment>
<dbReference type="InterPro" id="IPR045540">
    <property type="entry name" value="YegS/DAGK_C"/>
</dbReference>
<reference evidence="2 3" key="1">
    <citation type="submission" date="2018-04" db="EMBL/GenBank/DDBJ databases">
        <title>Sphingobacterium sp. M46 Genome.</title>
        <authorList>
            <person name="Cheng J."/>
            <person name="Li Y."/>
        </authorList>
    </citation>
    <scope>NUCLEOTIDE SEQUENCE [LARGE SCALE GENOMIC DNA]</scope>
    <source>
        <strain evidence="2 3">M46</strain>
    </source>
</reference>
<dbReference type="InterPro" id="IPR017438">
    <property type="entry name" value="ATP-NAD_kinase_N"/>
</dbReference>
<dbReference type="InterPro" id="IPR001206">
    <property type="entry name" value="Diacylglycerol_kinase_cat_dom"/>
</dbReference>
<evidence type="ECO:0000313" key="3">
    <source>
        <dbReference type="Proteomes" id="UP000250831"/>
    </source>
</evidence>
<evidence type="ECO:0000313" key="2">
    <source>
        <dbReference type="EMBL" id="PUV26462.1"/>
    </source>
</evidence>
<dbReference type="Pfam" id="PF19279">
    <property type="entry name" value="YegS_C"/>
    <property type="match status" value="1"/>
</dbReference>
<name>A0A363P059_9SPHI</name>
<dbReference type="Proteomes" id="UP000250831">
    <property type="component" value="Unassembled WGS sequence"/>
</dbReference>
<feature type="domain" description="DAGKc" evidence="1">
    <location>
        <begin position="64"/>
        <end position="149"/>
    </location>
</feature>
<dbReference type="OrthoDB" id="142078at2"/>
<keyword evidence="2" id="KW-0808">Transferase</keyword>
<evidence type="ECO:0000259" key="1">
    <source>
        <dbReference type="PROSITE" id="PS50146"/>
    </source>
</evidence>
<dbReference type="GO" id="GO:0016301">
    <property type="term" value="F:kinase activity"/>
    <property type="evidence" value="ECO:0007669"/>
    <property type="project" value="UniProtKB-KW"/>
</dbReference>
<dbReference type="InterPro" id="IPR016064">
    <property type="entry name" value="NAD/diacylglycerol_kinase_sf"/>
</dbReference>
<dbReference type="SMART" id="SM00046">
    <property type="entry name" value="DAGKc"/>
    <property type="match status" value="1"/>
</dbReference>
<dbReference type="Pfam" id="PF00781">
    <property type="entry name" value="DAGK_cat"/>
    <property type="match status" value="1"/>
</dbReference>
<dbReference type="SUPFAM" id="SSF111331">
    <property type="entry name" value="NAD kinase/diacylglycerol kinase-like"/>
    <property type="match status" value="1"/>
</dbReference>
<dbReference type="PROSITE" id="PS50146">
    <property type="entry name" value="DAGK"/>
    <property type="match status" value="1"/>
</dbReference>
<proteinExistence type="predicted"/>
<dbReference type="Gene3D" id="3.40.50.10330">
    <property type="entry name" value="Probable inorganic polyphosphate/atp-NAD kinase, domain 1"/>
    <property type="match status" value="1"/>
</dbReference>